<gene>
    <name evidence="2" type="ORF">DB88DRAFT_545585</name>
</gene>
<evidence type="ECO:0000313" key="3">
    <source>
        <dbReference type="Proteomes" id="UP001182556"/>
    </source>
</evidence>
<dbReference type="EMBL" id="JAODAN010000004">
    <property type="protein sequence ID" value="KAK1924634.1"/>
    <property type="molecule type" value="Genomic_DNA"/>
</dbReference>
<proteinExistence type="predicted"/>
<comment type="caution">
    <text evidence="2">The sequence shown here is derived from an EMBL/GenBank/DDBJ whole genome shotgun (WGS) entry which is preliminary data.</text>
</comment>
<accession>A0AAD9FR23</accession>
<protein>
    <submittedName>
        <fullName evidence="2">Uncharacterized protein</fullName>
    </submittedName>
</protein>
<evidence type="ECO:0000313" key="2">
    <source>
        <dbReference type="EMBL" id="KAK1924634.1"/>
    </source>
</evidence>
<feature type="region of interest" description="Disordered" evidence="1">
    <location>
        <begin position="1"/>
        <end position="48"/>
    </location>
</feature>
<reference evidence="2" key="1">
    <citation type="submission" date="2023-02" db="EMBL/GenBank/DDBJ databases">
        <title>Identification and recombinant expression of a fungal hydrolase from Papiliotrema laurentii that hydrolyzes apple cutin and clears colloidal polyester polyurethane.</title>
        <authorList>
            <consortium name="DOE Joint Genome Institute"/>
            <person name="Roman V.A."/>
            <person name="Bojanowski C."/>
            <person name="Crable B.R."/>
            <person name="Wagner D.N."/>
            <person name="Hung C.S."/>
            <person name="Nadeau L.J."/>
            <person name="Schratz L."/>
            <person name="Haridas S."/>
            <person name="Pangilinan J."/>
            <person name="Lipzen A."/>
            <person name="Na H."/>
            <person name="Yan M."/>
            <person name="Ng V."/>
            <person name="Grigoriev I.V."/>
            <person name="Spatafora J.W."/>
            <person name="Barlow D."/>
            <person name="Biffinger J."/>
            <person name="Kelley-Loughnane N."/>
            <person name="Varaljay V.A."/>
            <person name="Crookes-Goodson W.J."/>
        </authorList>
    </citation>
    <scope>NUCLEOTIDE SEQUENCE</scope>
    <source>
        <strain evidence="2">5307AH</strain>
    </source>
</reference>
<organism evidence="2 3">
    <name type="scientific">Papiliotrema laurentii</name>
    <name type="common">Cryptococcus laurentii</name>
    <dbReference type="NCBI Taxonomy" id="5418"/>
    <lineage>
        <taxon>Eukaryota</taxon>
        <taxon>Fungi</taxon>
        <taxon>Dikarya</taxon>
        <taxon>Basidiomycota</taxon>
        <taxon>Agaricomycotina</taxon>
        <taxon>Tremellomycetes</taxon>
        <taxon>Tremellales</taxon>
        <taxon>Rhynchogastremaceae</taxon>
        <taxon>Papiliotrema</taxon>
    </lineage>
</organism>
<dbReference type="Proteomes" id="UP001182556">
    <property type="component" value="Unassembled WGS sequence"/>
</dbReference>
<sequence>MISEVSLSNQNPRTTEVAGTADNTGKSTTSRRPPSGGVTSKPDGSGFSGSSVRTAFSNAWASVVHKVNSIVGTVRSCLSGWWDTIRPCFRGPPTKAELAEAARKSRLLCENTVSALNGLTHPTPSLQELQKVETILSDLARNGSHSKYGTARGNQRTAALVQFPEPYLTLSDCTLEIWATVIGIPNARRSTSQGAVPTLGVGSKERKGSMVPECEIEYLVTDHMCIMTEDGQACWRGDSSRSDVASFGDSNGMMYGFAATKAFGVMWQLMGSDLLAVDCNQKAQLERHLVFTPALDRPSLPEIVPLT</sequence>
<dbReference type="AlphaFoldDB" id="A0AAD9FR23"/>
<feature type="compositionally biased region" description="Polar residues" evidence="1">
    <location>
        <begin position="21"/>
        <end position="32"/>
    </location>
</feature>
<name>A0AAD9FR23_PAPLA</name>
<feature type="compositionally biased region" description="Polar residues" evidence="1">
    <location>
        <begin position="1"/>
        <end position="14"/>
    </location>
</feature>
<evidence type="ECO:0000256" key="1">
    <source>
        <dbReference type="SAM" id="MobiDB-lite"/>
    </source>
</evidence>
<keyword evidence="3" id="KW-1185">Reference proteome</keyword>